<organism evidence="1 2">
    <name type="scientific">Soonwooa buanensis</name>
    <dbReference type="NCBI Taxonomy" id="619805"/>
    <lineage>
        <taxon>Bacteria</taxon>
        <taxon>Pseudomonadati</taxon>
        <taxon>Bacteroidota</taxon>
        <taxon>Flavobacteriia</taxon>
        <taxon>Flavobacteriales</taxon>
        <taxon>Weeksellaceae</taxon>
        <taxon>Chryseobacterium group</taxon>
        <taxon>Soonwooa</taxon>
    </lineage>
</organism>
<dbReference type="Proteomes" id="UP000191112">
    <property type="component" value="Unassembled WGS sequence"/>
</dbReference>
<evidence type="ECO:0000313" key="2">
    <source>
        <dbReference type="Proteomes" id="UP000191112"/>
    </source>
</evidence>
<evidence type="ECO:0000313" key="1">
    <source>
        <dbReference type="EMBL" id="SKB88345.1"/>
    </source>
</evidence>
<name>A0A1T5EWK8_9FLAO</name>
<proteinExistence type="predicted"/>
<dbReference type="AlphaFoldDB" id="A0A1T5EWK8"/>
<protein>
    <submittedName>
        <fullName evidence="1">Uncharacterized protein</fullName>
    </submittedName>
</protein>
<keyword evidence="2" id="KW-1185">Reference proteome</keyword>
<dbReference type="EMBL" id="FUYZ01000004">
    <property type="protein sequence ID" value="SKB88345.1"/>
    <property type="molecule type" value="Genomic_DNA"/>
</dbReference>
<accession>A0A1T5EWK8</accession>
<sequence length="314" mass="36854">MNRWFLWLDNTFHYKSILYSTMKHNFSFVLFLLSVFMFSQNKVITKSENSVQFKGNIQGSPLTIFLKNQDIIDCDDYDRFVEGWYYYDKYKTKIPLNGYTKGCDMKLFNFGKNQKSVVSKLQNLVSNSTIDSLYRNSNPEEILSFDRCFYSENKTKTFKGEFKNADKTTEILLDTDDIFIGRKLENFELPNQKEINLRKVFAGYGGNQFYSLTEDKSENRLIFYFESISNHNACGQCGASDDEKGYRIIYFDKNWNIKKTDEFLTESCLSFIYDTKIIKKSKTEVKYQITDDSGADKKQYFLVVNKANSTIVKL</sequence>
<gene>
    <name evidence="1" type="ORF">SAMN05660477_01675</name>
</gene>
<reference evidence="1 2" key="1">
    <citation type="submission" date="2017-02" db="EMBL/GenBank/DDBJ databases">
        <authorList>
            <person name="Peterson S.W."/>
        </authorList>
    </citation>
    <scope>NUCLEOTIDE SEQUENCE [LARGE SCALE GENOMIC DNA]</scope>
    <source>
        <strain evidence="1 2">DSM 22323</strain>
    </source>
</reference>